<keyword evidence="3" id="KW-1185">Reference proteome</keyword>
<protein>
    <recommendedName>
        <fullName evidence="1">DUF6293 domain-containing protein</fullName>
    </recommendedName>
</protein>
<name>A0A133V9W4_9EURY</name>
<evidence type="ECO:0000259" key="1">
    <source>
        <dbReference type="Pfam" id="PF22665"/>
    </source>
</evidence>
<dbReference type="InterPro" id="IPR036390">
    <property type="entry name" value="WH_DNA-bd_sf"/>
</dbReference>
<evidence type="ECO:0000313" key="2">
    <source>
        <dbReference type="EMBL" id="KXB03221.1"/>
    </source>
</evidence>
<sequence length="77" mass="9068">MINEELLEILRYVYHANQGGMKPNYNKIRREFSIAPGTVRNRIRELEEKELVDIEKIGRSKVLEVTDKGRSLLLRKV</sequence>
<proteinExistence type="predicted"/>
<dbReference type="Gene3D" id="1.10.10.10">
    <property type="entry name" value="Winged helix-like DNA-binding domain superfamily/Winged helix DNA-binding domain"/>
    <property type="match status" value="1"/>
</dbReference>
<dbReference type="EMBL" id="LHYB01000080">
    <property type="protein sequence ID" value="KXB03221.1"/>
    <property type="molecule type" value="Genomic_DNA"/>
</dbReference>
<feature type="domain" description="DUF6293" evidence="1">
    <location>
        <begin position="39"/>
        <end position="73"/>
    </location>
</feature>
<dbReference type="Pfam" id="PF22665">
    <property type="entry name" value="WHD_DUF6293"/>
    <property type="match status" value="1"/>
</dbReference>
<dbReference type="AlphaFoldDB" id="A0A133V9W4"/>
<dbReference type="InterPro" id="IPR036388">
    <property type="entry name" value="WH-like_DNA-bd_sf"/>
</dbReference>
<dbReference type="Proteomes" id="UP000070076">
    <property type="component" value="Unassembled WGS sequence"/>
</dbReference>
<gene>
    <name evidence="2" type="ORF">AKJ48_04100</name>
</gene>
<accession>A0A133V9W4</accession>
<dbReference type="InterPro" id="IPR054162">
    <property type="entry name" value="DUF6293_C"/>
</dbReference>
<organism evidence="2 3">
    <name type="scientific">candidate division MSBL1 archaeon SCGC-AAA261O19</name>
    <dbReference type="NCBI Taxonomy" id="1698277"/>
    <lineage>
        <taxon>Archaea</taxon>
        <taxon>Methanobacteriati</taxon>
        <taxon>Methanobacteriota</taxon>
        <taxon>candidate division MSBL1</taxon>
    </lineage>
</organism>
<evidence type="ECO:0000313" key="3">
    <source>
        <dbReference type="Proteomes" id="UP000070076"/>
    </source>
</evidence>
<reference evidence="2 3" key="1">
    <citation type="journal article" date="2016" name="Sci. Rep.">
        <title>Metabolic traits of an uncultured archaeal lineage -MSBL1- from brine pools of the Red Sea.</title>
        <authorList>
            <person name="Mwirichia R."/>
            <person name="Alam I."/>
            <person name="Rashid M."/>
            <person name="Vinu M."/>
            <person name="Ba-Alawi W."/>
            <person name="Anthony Kamau A."/>
            <person name="Kamanda Ngugi D."/>
            <person name="Goker M."/>
            <person name="Klenk H.P."/>
            <person name="Bajic V."/>
            <person name="Stingl U."/>
        </authorList>
    </citation>
    <scope>NUCLEOTIDE SEQUENCE [LARGE SCALE GENOMIC DNA]</scope>
    <source>
        <strain evidence="2">SCGC-AAA261O19</strain>
    </source>
</reference>
<dbReference type="SUPFAM" id="SSF46785">
    <property type="entry name" value="Winged helix' DNA-binding domain"/>
    <property type="match status" value="1"/>
</dbReference>
<comment type="caution">
    <text evidence="2">The sequence shown here is derived from an EMBL/GenBank/DDBJ whole genome shotgun (WGS) entry which is preliminary data.</text>
</comment>